<dbReference type="AlphaFoldDB" id="A0A1X2G6M6"/>
<dbReference type="GO" id="GO:0019358">
    <property type="term" value="P:nicotinate nucleotide salvage"/>
    <property type="evidence" value="ECO:0007669"/>
    <property type="project" value="EnsemblFungi"/>
</dbReference>
<dbReference type="InterPro" id="IPR000868">
    <property type="entry name" value="Isochorismatase-like_dom"/>
</dbReference>
<comment type="similarity">
    <text evidence="1">Belongs to the isochorismatase family.</text>
</comment>
<evidence type="ECO:0000313" key="10">
    <source>
        <dbReference type="Proteomes" id="UP000242146"/>
    </source>
</evidence>
<dbReference type="GO" id="GO:0000183">
    <property type="term" value="P:rDNA heterochromatin formation"/>
    <property type="evidence" value="ECO:0007669"/>
    <property type="project" value="EnsemblFungi"/>
</dbReference>
<dbReference type="GO" id="GO:0000781">
    <property type="term" value="C:chromosome, telomeric region"/>
    <property type="evidence" value="ECO:0007669"/>
    <property type="project" value="GOC"/>
</dbReference>
<evidence type="ECO:0000256" key="7">
    <source>
        <dbReference type="ARBA" id="ARBA00043224"/>
    </source>
</evidence>
<dbReference type="PANTHER" id="PTHR11080">
    <property type="entry name" value="PYRAZINAMIDASE/NICOTINAMIDASE"/>
    <property type="match status" value="1"/>
</dbReference>
<dbReference type="GO" id="GO:0046872">
    <property type="term" value="F:metal ion binding"/>
    <property type="evidence" value="ECO:0007669"/>
    <property type="project" value="UniProtKB-KW"/>
</dbReference>
<gene>
    <name evidence="9" type="ORF">DM01DRAFT_1339503</name>
</gene>
<dbReference type="GO" id="GO:0005634">
    <property type="term" value="C:nucleus"/>
    <property type="evidence" value="ECO:0007669"/>
    <property type="project" value="EnsemblFungi"/>
</dbReference>
<evidence type="ECO:0000256" key="1">
    <source>
        <dbReference type="ARBA" id="ARBA00006336"/>
    </source>
</evidence>
<feature type="domain" description="Isochorismatase-like" evidence="8">
    <location>
        <begin position="6"/>
        <end position="207"/>
    </location>
</feature>
<proteinExistence type="inferred from homology"/>
<keyword evidence="4" id="KW-0378">Hydrolase</keyword>
<evidence type="ECO:0000256" key="5">
    <source>
        <dbReference type="ARBA" id="ARBA00037900"/>
    </source>
</evidence>
<dbReference type="InterPro" id="IPR052347">
    <property type="entry name" value="Isochorismatase_Nicotinamidase"/>
</dbReference>
<dbReference type="EC" id="3.5.1.19" evidence="6"/>
<dbReference type="InterPro" id="IPR036380">
    <property type="entry name" value="Isochorismatase-like_sf"/>
</dbReference>
<dbReference type="SUPFAM" id="SSF52499">
    <property type="entry name" value="Isochorismatase-like hydrolases"/>
    <property type="match status" value="1"/>
</dbReference>
<reference evidence="9 10" key="1">
    <citation type="submission" date="2016-07" db="EMBL/GenBank/DDBJ databases">
        <title>Pervasive Adenine N6-methylation of Active Genes in Fungi.</title>
        <authorList>
            <consortium name="DOE Joint Genome Institute"/>
            <person name="Mondo S.J."/>
            <person name="Dannebaum R.O."/>
            <person name="Kuo R.C."/>
            <person name="Labutti K."/>
            <person name="Haridas S."/>
            <person name="Kuo A."/>
            <person name="Salamov A."/>
            <person name="Ahrendt S.R."/>
            <person name="Lipzen A."/>
            <person name="Sullivan W."/>
            <person name="Andreopoulos W.B."/>
            <person name="Clum A."/>
            <person name="Lindquist E."/>
            <person name="Daum C."/>
            <person name="Ramamoorthy G.K."/>
            <person name="Gryganskyi A."/>
            <person name="Culley D."/>
            <person name="Magnuson J.K."/>
            <person name="James T.Y."/>
            <person name="O'Malley M.A."/>
            <person name="Stajich J.E."/>
            <person name="Spatafora J.W."/>
            <person name="Visel A."/>
            <person name="Grigoriev I.V."/>
        </authorList>
    </citation>
    <scope>NUCLEOTIDE SEQUENCE [LARGE SCALE GENOMIC DNA]</scope>
    <source>
        <strain evidence="9 10">NRRL 3301</strain>
    </source>
</reference>
<dbReference type="GO" id="GO:0031509">
    <property type="term" value="P:subtelomeric heterochromatin formation"/>
    <property type="evidence" value="ECO:0007669"/>
    <property type="project" value="EnsemblFungi"/>
</dbReference>
<dbReference type="PANTHER" id="PTHR11080:SF2">
    <property type="entry name" value="LD05707P"/>
    <property type="match status" value="1"/>
</dbReference>
<keyword evidence="10" id="KW-1185">Reference proteome</keyword>
<sequence length="220" mass="24559">MSLKKAALIIVDMQYDFLETGPLPVFEATQAIPRVQELGAFFNEEGGLVIATQDWHPPNHASFASQHEGKAPLDTVTLTYRNQSCEQVLWPDHCIQGSRGADILDQLVDLPSINVKKGTNIFVDSYSAFADNQYHHFTDLAKHLYQHDIEQVVVCGYATDYCLKFTAVDAIKFGFETIVIKDTTKAAFPDAYEPSLKALEQVGVQLVPTVEDYMSNVKDQ</sequence>
<dbReference type="Pfam" id="PF00857">
    <property type="entry name" value="Isochorismatase"/>
    <property type="match status" value="1"/>
</dbReference>
<evidence type="ECO:0000256" key="6">
    <source>
        <dbReference type="ARBA" id="ARBA00039017"/>
    </source>
</evidence>
<dbReference type="GO" id="GO:0005777">
    <property type="term" value="C:peroxisome"/>
    <property type="evidence" value="ECO:0007669"/>
    <property type="project" value="EnsemblFungi"/>
</dbReference>
<organism evidence="9 10">
    <name type="scientific">Hesseltinella vesiculosa</name>
    <dbReference type="NCBI Taxonomy" id="101127"/>
    <lineage>
        <taxon>Eukaryota</taxon>
        <taxon>Fungi</taxon>
        <taxon>Fungi incertae sedis</taxon>
        <taxon>Mucoromycota</taxon>
        <taxon>Mucoromycotina</taxon>
        <taxon>Mucoromycetes</taxon>
        <taxon>Mucorales</taxon>
        <taxon>Cunninghamellaceae</taxon>
        <taxon>Hesseltinella</taxon>
    </lineage>
</organism>
<comment type="caution">
    <text evidence="9">The sequence shown here is derived from an EMBL/GenBank/DDBJ whole genome shotgun (WGS) entry which is preliminary data.</text>
</comment>
<keyword evidence="3" id="KW-0479">Metal-binding</keyword>
<dbReference type="EMBL" id="MCGT01000037">
    <property type="protein sequence ID" value="ORX46500.1"/>
    <property type="molecule type" value="Genomic_DNA"/>
</dbReference>
<evidence type="ECO:0000256" key="2">
    <source>
        <dbReference type="ARBA" id="ARBA00022642"/>
    </source>
</evidence>
<dbReference type="Gene3D" id="3.40.50.850">
    <property type="entry name" value="Isochorismatase-like"/>
    <property type="match status" value="1"/>
</dbReference>
<dbReference type="STRING" id="101127.A0A1X2G6M6"/>
<evidence type="ECO:0000259" key="8">
    <source>
        <dbReference type="Pfam" id="PF00857"/>
    </source>
</evidence>
<keyword evidence="2" id="KW-0662">Pyridine nucleotide biosynthesis</keyword>
<dbReference type="GO" id="GO:1904524">
    <property type="term" value="P:negative regulation of DNA amplification"/>
    <property type="evidence" value="ECO:0007669"/>
    <property type="project" value="EnsemblFungi"/>
</dbReference>
<dbReference type="Proteomes" id="UP000242146">
    <property type="component" value="Unassembled WGS sequence"/>
</dbReference>
<protein>
    <recommendedName>
        <fullName evidence="6">nicotinamidase</fullName>
        <ecNumber evidence="6">3.5.1.19</ecNumber>
    </recommendedName>
    <alternativeName>
        <fullName evidence="7">Nicotinamide deamidase</fullName>
    </alternativeName>
</protein>
<accession>A0A1X2G6M6</accession>
<evidence type="ECO:0000256" key="4">
    <source>
        <dbReference type="ARBA" id="ARBA00022801"/>
    </source>
</evidence>
<evidence type="ECO:0000313" key="9">
    <source>
        <dbReference type="EMBL" id="ORX46500.1"/>
    </source>
</evidence>
<comment type="pathway">
    <text evidence="5">Cofactor biosynthesis; nicotinate biosynthesis; nicotinate from nicotinamide: step 1/1.</text>
</comment>
<dbReference type="OrthoDB" id="1739143at2759"/>
<dbReference type="GO" id="GO:0008936">
    <property type="term" value="F:nicotinamidase activity"/>
    <property type="evidence" value="ECO:0007669"/>
    <property type="project" value="UniProtKB-EC"/>
</dbReference>
<name>A0A1X2G6M6_9FUNG</name>
<evidence type="ECO:0000256" key="3">
    <source>
        <dbReference type="ARBA" id="ARBA00022723"/>
    </source>
</evidence>